<evidence type="ECO:0000313" key="2">
    <source>
        <dbReference type="EMBL" id="OYD24010.1"/>
    </source>
</evidence>
<evidence type="ECO:0000313" key="3">
    <source>
        <dbReference type="EMBL" id="TDW58649.1"/>
    </source>
</evidence>
<reference evidence="2 4" key="1">
    <citation type="submission" date="2017-08" db="EMBL/GenBank/DDBJ databases">
        <title>Draft Genome Sequence of the Marine Bacterium Oceanimonas baumannii ATCC 700832.</title>
        <authorList>
            <person name="Mcclelland W.D."/>
            <person name="Brennan M.A."/>
            <person name="Trachtenberg A.M."/>
            <person name="Maclea K.S."/>
        </authorList>
    </citation>
    <scope>NUCLEOTIDE SEQUENCE [LARGE SCALE GENOMIC DNA]</scope>
    <source>
        <strain evidence="2 4">ATCC 700832</strain>
    </source>
</reference>
<keyword evidence="1" id="KW-0812">Transmembrane</keyword>
<dbReference type="EMBL" id="SODO01000007">
    <property type="protein sequence ID" value="TDW58649.1"/>
    <property type="molecule type" value="Genomic_DNA"/>
</dbReference>
<dbReference type="Proteomes" id="UP000243640">
    <property type="component" value="Unassembled WGS sequence"/>
</dbReference>
<dbReference type="AlphaFoldDB" id="A0A235CHK3"/>
<reference evidence="3 5" key="2">
    <citation type="submission" date="2019-03" db="EMBL/GenBank/DDBJ databases">
        <title>Genomic Encyclopedia of Archaeal and Bacterial Type Strains, Phase II (KMG-II): from individual species to whole genera.</title>
        <authorList>
            <person name="Goeker M."/>
        </authorList>
    </citation>
    <scope>NUCLEOTIDE SEQUENCE [LARGE SCALE GENOMIC DNA]</scope>
    <source>
        <strain evidence="3 5">DSM 15594</strain>
    </source>
</reference>
<dbReference type="EMBL" id="NQJF01000008">
    <property type="protein sequence ID" value="OYD24010.1"/>
    <property type="molecule type" value="Genomic_DNA"/>
</dbReference>
<sequence length="203" mass="23408">MGSLKHLLENLKWFDVTFLSQYYGLDGKSEKKLPISFNFFALPLNQELVLTTSLIPFILLMLIIPSIDARFDFLRFPILTVIGLLVYAIIRKKRVKSHLGMRVDDEANNHIIISHSGLTLPPFLTGKSTTSSQKINREEVAHLQFDWHGYHNSNQRECKRAHRLLIKLKQGQEYSLSGMAYPLRSLLYLAIFFSYPVVMQITP</sequence>
<evidence type="ECO:0000313" key="5">
    <source>
        <dbReference type="Proteomes" id="UP000295058"/>
    </source>
</evidence>
<name>A0A235CHK3_9GAMM</name>
<gene>
    <name evidence="2" type="ORF">B6S09_11215</name>
    <name evidence="3" type="ORF">LY04_02000</name>
</gene>
<accession>A0A235CHK3</accession>
<keyword evidence="1" id="KW-1133">Transmembrane helix</keyword>
<dbReference type="Proteomes" id="UP000295058">
    <property type="component" value="Unassembled WGS sequence"/>
</dbReference>
<evidence type="ECO:0000313" key="4">
    <source>
        <dbReference type="Proteomes" id="UP000243640"/>
    </source>
</evidence>
<organism evidence="2 4">
    <name type="scientific">Oceanimonas baumannii</name>
    <dbReference type="NCBI Taxonomy" id="129578"/>
    <lineage>
        <taxon>Bacteria</taxon>
        <taxon>Pseudomonadati</taxon>
        <taxon>Pseudomonadota</taxon>
        <taxon>Gammaproteobacteria</taxon>
        <taxon>Aeromonadales</taxon>
        <taxon>Aeromonadaceae</taxon>
        <taxon>Oceanimonas</taxon>
    </lineage>
</organism>
<keyword evidence="1" id="KW-0472">Membrane</keyword>
<feature type="transmembrane region" description="Helical" evidence="1">
    <location>
        <begin position="48"/>
        <end position="67"/>
    </location>
</feature>
<proteinExistence type="predicted"/>
<comment type="caution">
    <text evidence="2">The sequence shown here is derived from an EMBL/GenBank/DDBJ whole genome shotgun (WGS) entry which is preliminary data.</text>
</comment>
<feature type="transmembrane region" description="Helical" evidence="1">
    <location>
        <begin position="73"/>
        <end position="90"/>
    </location>
</feature>
<feature type="transmembrane region" description="Helical" evidence="1">
    <location>
        <begin position="185"/>
        <end position="202"/>
    </location>
</feature>
<dbReference type="OrthoDB" id="6402804at2"/>
<evidence type="ECO:0000256" key="1">
    <source>
        <dbReference type="SAM" id="Phobius"/>
    </source>
</evidence>
<protein>
    <submittedName>
        <fullName evidence="2">Uncharacterized protein</fullName>
    </submittedName>
</protein>
<dbReference type="RefSeq" id="WP_094278569.1">
    <property type="nucleotide sequence ID" value="NZ_NQJF01000008.1"/>
</dbReference>
<keyword evidence="5" id="KW-1185">Reference proteome</keyword>